<comment type="caution">
    <text evidence="2">The sequence shown here is derived from an EMBL/GenBank/DDBJ whole genome shotgun (WGS) entry which is preliminary data.</text>
</comment>
<proteinExistence type="predicted"/>
<organism evidence="2 3">
    <name type="scientific">Forsythia ovata</name>
    <dbReference type="NCBI Taxonomy" id="205694"/>
    <lineage>
        <taxon>Eukaryota</taxon>
        <taxon>Viridiplantae</taxon>
        <taxon>Streptophyta</taxon>
        <taxon>Embryophyta</taxon>
        <taxon>Tracheophyta</taxon>
        <taxon>Spermatophyta</taxon>
        <taxon>Magnoliopsida</taxon>
        <taxon>eudicotyledons</taxon>
        <taxon>Gunneridae</taxon>
        <taxon>Pentapetalae</taxon>
        <taxon>asterids</taxon>
        <taxon>lamiids</taxon>
        <taxon>Lamiales</taxon>
        <taxon>Oleaceae</taxon>
        <taxon>Forsythieae</taxon>
        <taxon>Forsythia</taxon>
    </lineage>
</organism>
<evidence type="ECO:0000256" key="1">
    <source>
        <dbReference type="SAM" id="MobiDB-lite"/>
    </source>
</evidence>
<keyword evidence="3" id="KW-1185">Reference proteome</keyword>
<gene>
    <name evidence="2" type="ORF">Fot_41907</name>
</gene>
<feature type="region of interest" description="Disordered" evidence="1">
    <location>
        <begin position="115"/>
        <end position="138"/>
    </location>
</feature>
<dbReference type="EMBL" id="JBFOLJ010000012">
    <property type="protein sequence ID" value="KAL2488615.1"/>
    <property type="molecule type" value="Genomic_DNA"/>
</dbReference>
<sequence length="138" mass="15263">MFSKVLSLVTINTTSSSFAFTLAKESSLTYRRPLDDVPKHEGSSQVLLDGDPSIIWPCISSQPFPVLIKQFIDRGNTDPTKDGQADRNFESSSSFQGLETGFTFIFLGLPLSGSHCPSSRPQRSRLRHYRKKPPAGEA</sequence>
<dbReference type="AlphaFoldDB" id="A0ABD1RJN3"/>
<name>A0ABD1RJN3_9LAMI</name>
<feature type="compositionally biased region" description="Basic residues" evidence="1">
    <location>
        <begin position="122"/>
        <end position="138"/>
    </location>
</feature>
<evidence type="ECO:0000313" key="3">
    <source>
        <dbReference type="Proteomes" id="UP001604277"/>
    </source>
</evidence>
<dbReference type="Proteomes" id="UP001604277">
    <property type="component" value="Unassembled WGS sequence"/>
</dbReference>
<evidence type="ECO:0000313" key="2">
    <source>
        <dbReference type="EMBL" id="KAL2488615.1"/>
    </source>
</evidence>
<protein>
    <submittedName>
        <fullName evidence="2">Uncharacterized protein</fullName>
    </submittedName>
</protein>
<accession>A0ABD1RJN3</accession>
<reference evidence="3" key="1">
    <citation type="submission" date="2024-07" db="EMBL/GenBank/DDBJ databases">
        <title>Two chromosome-level genome assemblies of Korean endemic species Abeliophyllum distichum and Forsythia ovata (Oleaceae).</title>
        <authorList>
            <person name="Jang H."/>
        </authorList>
    </citation>
    <scope>NUCLEOTIDE SEQUENCE [LARGE SCALE GENOMIC DNA]</scope>
</reference>